<protein>
    <recommendedName>
        <fullName evidence="3">F-box domain-containing protein</fullName>
    </recommendedName>
</protein>
<evidence type="ECO:0008006" key="3">
    <source>
        <dbReference type="Google" id="ProtNLM"/>
    </source>
</evidence>
<dbReference type="AlphaFoldDB" id="A0A409YAW4"/>
<evidence type="ECO:0000313" key="1">
    <source>
        <dbReference type="EMBL" id="PPR00142.1"/>
    </source>
</evidence>
<organism evidence="1 2">
    <name type="scientific">Panaeolus cyanescens</name>
    <dbReference type="NCBI Taxonomy" id="181874"/>
    <lineage>
        <taxon>Eukaryota</taxon>
        <taxon>Fungi</taxon>
        <taxon>Dikarya</taxon>
        <taxon>Basidiomycota</taxon>
        <taxon>Agaricomycotina</taxon>
        <taxon>Agaricomycetes</taxon>
        <taxon>Agaricomycetidae</taxon>
        <taxon>Agaricales</taxon>
        <taxon>Agaricineae</taxon>
        <taxon>Galeropsidaceae</taxon>
        <taxon>Panaeolus</taxon>
    </lineage>
</organism>
<name>A0A409YAW4_9AGAR</name>
<sequence length="292" mass="32969">MHYDYLDMPGGTHESIVRSKSIHDLPVEIFPTILRFLQGDYQSIIALTTTSKTIASEANKLLYRDITRWPANRERHTKFLTTIIASPELGLAVHSYSIVVASTDLDPFFELLHSGLKVMNKLQHLTIEDLVVSHYMPNTHLTRVLTGGSFSLKSFHWLCRSDENPIAEFLATQHDLEELTISWHSVWRKRILPDMCADVDASTCPRLRRVCGEIGTLKMFLPGRNVQDVSCPPPSGTPIGEIEETLPLISRELGRVKSLCCSIYYAGGFLYSYLENLEVLHLVGFLVDAVRV</sequence>
<proteinExistence type="predicted"/>
<comment type="caution">
    <text evidence="1">The sequence shown here is derived from an EMBL/GenBank/DDBJ whole genome shotgun (WGS) entry which is preliminary data.</text>
</comment>
<dbReference type="EMBL" id="NHTK01001331">
    <property type="protein sequence ID" value="PPR00142.1"/>
    <property type="molecule type" value="Genomic_DNA"/>
</dbReference>
<dbReference type="InParanoid" id="A0A409YAW4"/>
<accession>A0A409YAW4</accession>
<keyword evidence="2" id="KW-1185">Reference proteome</keyword>
<dbReference type="OrthoDB" id="3232239at2759"/>
<reference evidence="1 2" key="1">
    <citation type="journal article" date="2018" name="Evol. Lett.">
        <title>Horizontal gene cluster transfer increased hallucinogenic mushroom diversity.</title>
        <authorList>
            <person name="Reynolds H.T."/>
            <person name="Vijayakumar V."/>
            <person name="Gluck-Thaler E."/>
            <person name="Korotkin H.B."/>
            <person name="Matheny P.B."/>
            <person name="Slot J.C."/>
        </authorList>
    </citation>
    <scope>NUCLEOTIDE SEQUENCE [LARGE SCALE GENOMIC DNA]</scope>
    <source>
        <strain evidence="1 2">2629</strain>
    </source>
</reference>
<dbReference type="Proteomes" id="UP000284842">
    <property type="component" value="Unassembled WGS sequence"/>
</dbReference>
<gene>
    <name evidence="1" type="ORF">CVT24_008944</name>
</gene>
<evidence type="ECO:0000313" key="2">
    <source>
        <dbReference type="Proteomes" id="UP000284842"/>
    </source>
</evidence>